<evidence type="ECO:0000313" key="3">
    <source>
        <dbReference type="Proteomes" id="UP000051682"/>
    </source>
</evidence>
<accession>A0A0Q3SIH7</accession>
<evidence type="ECO:0000256" key="1">
    <source>
        <dbReference type="SAM" id="MobiDB-lite"/>
    </source>
</evidence>
<dbReference type="RefSeq" id="WP_056016212.1">
    <property type="nucleotide sequence ID" value="NZ_LLYZ01000009.1"/>
</dbReference>
<gene>
    <name evidence="2" type="ORF">AR438_13805</name>
</gene>
<evidence type="ECO:0000313" key="2">
    <source>
        <dbReference type="EMBL" id="KQK24994.1"/>
    </source>
</evidence>
<protein>
    <recommendedName>
        <fullName evidence="4">DUF4468 domain-containing protein</fullName>
    </recommendedName>
</protein>
<dbReference type="Proteomes" id="UP000051682">
    <property type="component" value="Unassembled WGS sequence"/>
</dbReference>
<feature type="region of interest" description="Disordered" evidence="1">
    <location>
        <begin position="145"/>
        <end position="174"/>
    </location>
</feature>
<keyword evidence="3" id="KW-1185">Reference proteome</keyword>
<reference evidence="2 3" key="1">
    <citation type="submission" date="2015-10" db="EMBL/GenBank/DDBJ databases">
        <title>Chryseobacterium aquaticum genome.</title>
        <authorList>
            <person name="Newman J.D."/>
            <person name="Ferguson M.B."/>
            <person name="Miller J.R."/>
        </authorList>
    </citation>
    <scope>NUCLEOTIDE SEQUENCE [LARGE SCALE GENOMIC DNA]</scope>
    <source>
        <strain evidence="2 3">KCTC 12483</strain>
    </source>
</reference>
<evidence type="ECO:0008006" key="4">
    <source>
        <dbReference type="Google" id="ProtNLM"/>
    </source>
</evidence>
<dbReference type="OrthoDB" id="1274006at2"/>
<dbReference type="AlphaFoldDB" id="A0A0Q3SIH7"/>
<organism evidence="2 3">
    <name type="scientific">Chryseobacterium aquaticum</name>
    <dbReference type="NCBI Taxonomy" id="452084"/>
    <lineage>
        <taxon>Bacteria</taxon>
        <taxon>Pseudomonadati</taxon>
        <taxon>Bacteroidota</taxon>
        <taxon>Flavobacteriia</taxon>
        <taxon>Flavobacteriales</taxon>
        <taxon>Weeksellaceae</taxon>
        <taxon>Chryseobacterium group</taxon>
        <taxon>Chryseobacterium</taxon>
    </lineage>
</organism>
<sequence>MKKLSIMIAAVCFTFSYAQKVSDYKYVALPEKFTGFKNDQYKLDVLLTNTLKQKKYTVVAGSRNQWTAEANSNPCSVLNADVVNDSGFLRNKIILEFKDCNGKVVLSQKASTPIKEFVEGFQDALKQALVTVPVSSPKEIQTETIVEEMSTSEPAKEVSNHTVENNSSNQTGKYTNGKISLQKVQIDDSQFILVENNSSVPFATFKATTKRDTFKVKLKSGESTFGYYENGNIVIEMPKGNEDYTKEVFILK</sequence>
<comment type="caution">
    <text evidence="2">The sequence shown here is derived from an EMBL/GenBank/DDBJ whole genome shotgun (WGS) entry which is preliminary data.</text>
</comment>
<feature type="compositionally biased region" description="Polar residues" evidence="1">
    <location>
        <begin position="160"/>
        <end position="174"/>
    </location>
</feature>
<proteinExistence type="predicted"/>
<dbReference type="EMBL" id="LLYZ01000009">
    <property type="protein sequence ID" value="KQK24994.1"/>
    <property type="molecule type" value="Genomic_DNA"/>
</dbReference>
<dbReference type="STRING" id="452084.AR438_13805"/>
<name>A0A0Q3SIH7_9FLAO</name>